<name>A0ABP1G836_9CHLO</name>
<feature type="domain" description="DUF1990" evidence="2">
    <location>
        <begin position="6"/>
        <end position="132"/>
    </location>
</feature>
<proteinExistence type="predicted"/>
<dbReference type="PANTHER" id="PTHR34202:SF1">
    <property type="entry name" value="UPF0548 PROTEIN"/>
    <property type="match status" value="1"/>
</dbReference>
<dbReference type="PANTHER" id="PTHR34202">
    <property type="entry name" value="UPF0548 PROTEIN"/>
    <property type="match status" value="1"/>
</dbReference>
<gene>
    <name evidence="3" type="primary">g10519</name>
    <name evidence="3" type="ORF">VP750_LOCUS9436</name>
</gene>
<feature type="transmembrane region" description="Helical" evidence="1">
    <location>
        <begin position="15"/>
        <end position="38"/>
    </location>
</feature>
<dbReference type="InterPro" id="IPR018960">
    <property type="entry name" value="DUF1990"/>
</dbReference>
<protein>
    <submittedName>
        <fullName evidence="3">G10519 protein</fullName>
    </submittedName>
</protein>
<evidence type="ECO:0000256" key="1">
    <source>
        <dbReference type="SAM" id="Phobius"/>
    </source>
</evidence>
<evidence type="ECO:0000313" key="3">
    <source>
        <dbReference type="EMBL" id="CAL5227530.1"/>
    </source>
</evidence>
<dbReference type="EMBL" id="CAXHTA020000017">
    <property type="protein sequence ID" value="CAL5227530.1"/>
    <property type="molecule type" value="Genomic_DNA"/>
</dbReference>
<reference evidence="3 4" key="1">
    <citation type="submission" date="2024-06" db="EMBL/GenBank/DDBJ databases">
        <authorList>
            <person name="Kraege A."/>
            <person name="Thomma B."/>
        </authorList>
    </citation>
    <scope>NUCLEOTIDE SEQUENCE [LARGE SCALE GENOMIC DNA]</scope>
</reference>
<keyword evidence="1" id="KW-0472">Membrane</keyword>
<keyword evidence="4" id="KW-1185">Reference proteome</keyword>
<keyword evidence="1" id="KW-1133">Transmembrane helix</keyword>
<sequence length="140" mass="15853">MDLGWVDTNRPPVEVGSVVLVMARVLGLLWMCNPLAIVHHKEQQGLVPARAILSGRQQPESLKKGRRLDFGQTTLEGHSLAGEERFSVQWCKEDDSVWYEIYAISRPATLLALASYPLTRHYQRRFRRESIEAVRAAAAI</sequence>
<organism evidence="3 4">
    <name type="scientific">Coccomyxa viridis</name>
    <dbReference type="NCBI Taxonomy" id="1274662"/>
    <lineage>
        <taxon>Eukaryota</taxon>
        <taxon>Viridiplantae</taxon>
        <taxon>Chlorophyta</taxon>
        <taxon>core chlorophytes</taxon>
        <taxon>Trebouxiophyceae</taxon>
        <taxon>Trebouxiophyceae incertae sedis</taxon>
        <taxon>Coccomyxaceae</taxon>
        <taxon>Coccomyxa</taxon>
    </lineage>
</organism>
<dbReference type="Proteomes" id="UP001497392">
    <property type="component" value="Unassembled WGS sequence"/>
</dbReference>
<comment type="caution">
    <text evidence="3">The sequence shown here is derived from an EMBL/GenBank/DDBJ whole genome shotgun (WGS) entry which is preliminary data.</text>
</comment>
<evidence type="ECO:0000313" key="4">
    <source>
        <dbReference type="Proteomes" id="UP001497392"/>
    </source>
</evidence>
<accession>A0ABP1G836</accession>
<dbReference type="Pfam" id="PF09348">
    <property type="entry name" value="DUF1990"/>
    <property type="match status" value="1"/>
</dbReference>
<evidence type="ECO:0000259" key="2">
    <source>
        <dbReference type="Pfam" id="PF09348"/>
    </source>
</evidence>
<keyword evidence="1" id="KW-0812">Transmembrane</keyword>